<dbReference type="InterPro" id="IPR036390">
    <property type="entry name" value="WH_DNA-bd_sf"/>
</dbReference>
<dbReference type="GO" id="GO:0006260">
    <property type="term" value="P:DNA replication"/>
    <property type="evidence" value="ECO:0007669"/>
    <property type="project" value="InterPro"/>
</dbReference>
<reference evidence="2" key="2">
    <citation type="journal article" date="2023" name="PLoS ONE">
        <title>Philodulcilactobacillus myokoensis gen. nov., sp. nov., a fructophilic, acidophilic, and agar-phobic lactic acid bacterium isolated from fermented vegetable extracts.</title>
        <authorList>
            <person name="Kouya T."/>
            <person name="Ishiyama Y."/>
            <person name="Ohashi S."/>
            <person name="Kumakubo R."/>
            <person name="Yamazaki T."/>
            <person name="Otaki T."/>
        </authorList>
    </citation>
    <scope>NUCLEOTIDE SEQUENCE</scope>
    <source>
        <strain evidence="2">WR16-4</strain>
    </source>
</reference>
<dbReference type="EMBL" id="BRPL01000002">
    <property type="protein sequence ID" value="GLB46171.1"/>
    <property type="molecule type" value="Genomic_DNA"/>
</dbReference>
<accession>A0A9W6B056</accession>
<protein>
    <recommendedName>
        <fullName evidence="1">Plasmid replication protein RepL domain-containing protein</fullName>
    </recommendedName>
</protein>
<evidence type="ECO:0000313" key="3">
    <source>
        <dbReference type="Proteomes" id="UP001144204"/>
    </source>
</evidence>
<feature type="domain" description="Plasmid replication protein RepL" evidence="1">
    <location>
        <begin position="31"/>
        <end position="106"/>
    </location>
</feature>
<reference evidence="2" key="1">
    <citation type="submission" date="2022-07" db="EMBL/GenBank/DDBJ databases">
        <authorList>
            <person name="Kouya T."/>
            <person name="Ishiyama Y."/>
        </authorList>
    </citation>
    <scope>NUCLEOTIDE SEQUENCE</scope>
    <source>
        <strain evidence="2">WR16-4</strain>
    </source>
</reference>
<comment type="caution">
    <text evidence="2">The sequence shown here is derived from an EMBL/GenBank/DDBJ whole genome shotgun (WGS) entry which is preliminary data.</text>
</comment>
<dbReference type="RefSeq" id="WP_286135625.1">
    <property type="nucleotide sequence ID" value="NZ_BRPL01000002.1"/>
</dbReference>
<evidence type="ECO:0000313" key="2">
    <source>
        <dbReference type="EMBL" id="GLB46171.1"/>
    </source>
</evidence>
<organism evidence="2 3">
    <name type="scientific">Philodulcilactobacillus myokoensis</name>
    <dbReference type="NCBI Taxonomy" id="2929573"/>
    <lineage>
        <taxon>Bacteria</taxon>
        <taxon>Bacillati</taxon>
        <taxon>Bacillota</taxon>
        <taxon>Bacilli</taxon>
        <taxon>Lactobacillales</taxon>
        <taxon>Lactobacillaceae</taxon>
        <taxon>Philodulcilactobacillus</taxon>
    </lineage>
</organism>
<gene>
    <name evidence="2" type="ORF">WR164_01500</name>
</gene>
<dbReference type="Proteomes" id="UP001144204">
    <property type="component" value="Unassembled WGS sequence"/>
</dbReference>
<dbReference type="InterPro" id="IPR008813">
    <property type="entry name" value="Plasmid_replication_RepL"/>
</dbReference>
<dbReference type="GO" id="GO:0006276">
    <property type="term" value="P:plasmid maintenance"/>
    <property type="evidence" value="ECO:0007669"/>
    <property type="project" value="InterPro"/>
</dbReference>
<dbReference type="AlphaFoldDB" id="A0A9W6B056"/>
<sequence length="139" mass="16405">MANQNESIYHSWLRINKAKMGNIIDLMKHDANACEILFYLIDIMDKSNQREITSAELTQITGKSRQTIYRGTKTLKQKHFIAVVNHGGANRYIVNDSIVWQTNNHKYYSSSAFEIFRKDRKLEHIQRPYTKLHQIRHGR</sequence>
<proteinExistence type="predicted"/>
<evidence type="ECO:0000259" key="1">
    <source>
        <dbReference type="Pfam" id="PF05732"/>
    </source>
</evidence>
<dbReference type="Pfam" id="PF05732">
    <property type="entry name" value="RepL"/>
    <property type="match status" value="1"/>
</dbReference>
<name>A0A9W6B056_9LACO</name>
<dbReference type="SUPFAM" id="SSF46785">
    <property type="entry name" value="Winged helix' DNA-binding domain"/>
    <property type="match status" value="1"/>
</dbReference>
<keyword evidence="3" id="KW-1185">Reference proteome</keyword>